<dbReference type="EnsemblMetazoa" id="PPAI011040-RA">
    <property type="protein sequence ID" value="PPAI011040-PA"/>
    <property type="gene ID" value="PPAI011040"/>
</dbReference>
<accession>A0A1B0DR57</accession>
<dbReference type="EMBL" id="AJVK01019700">
    <property type="status" value="NOT_ANNOTATED_CDS"/>
    <property type="molecule type" value="Genomic_DNA"/>
</dbReference>
<dbReference type="VEuPathDB" id="VectorBase:PPAPM1_011922"/>
<dbReference type="Proteomes" id="UP000092462">
    <property type="component" value="Unassembled WGS sequence"/>
</dbReference>
<reference evidence="1" key="1">
    <citation type="submission" date="2022-08" db="UniProtKB">
        <authorList>
            <consortium name="EnsemblMetazoa"/>
        </authorList>
    </citation>
    <scope>IDENTIFICATION</scope>
    <source>
        <strain evidence="1">Israel</strain>
    </source>
</reference>
<protein>
    <submittedName>
        <fullName evidence="1">Uncharacterized protein</fullName>
    </submittedName>
</protein>
<dbReference type="AlphaFoldDB" id="A0A1B0DR57"/>
<sequence>MEENLSELCNKHLPKWLQDRDRTIFTQFIEIRPNINFIAVILVSGQYYEVWDREILRECSLERNAGGFSASEGVSMDIFFSYEEENARRVFYLIRIGGKLFVVERLRSSLSVRMIEENILSVEIEDKSEEGNPTVLITKKDGSFRETNFSEKELEDAEDEIEPSIFLLNYLESHKRRLESGQEVRRQVIREELHKIQHVAKYGPQEMHDGAPDEAAPLVKYGEVWAKFHNDRIVFGIPIFNTTYTR</sequence>
<organism evidence="1 2">
    <name type="scientific">Phlebotomus papatasi</name>
    <name type="common">Sandfly</name>
    <dbReference type="NCBI Taxonomy" id="29031"/>
    <lineage>
        <taxon>Eukaryota</taxon>
        <taxon>Metazoa</taxon>
        <taxon>Ecdysozoa</taxon>
        <taxon>Arthropoda</taxon>
        <taxon>Hexapoda</taxon>
        <taxon>Insecta</taxon>
        <taxon>Pterygota</taxon>
        <taxon>Neoptera</taxon>
        <taxon>Endopterygota</taxon>
        <taxon>Diptera</taxon>
        <taxon>Nematocera</taxon>
        <taxon>Psychodoidea</taxon>
        <taxon>Psychodidae</taxon>
        <taxon>Phlebotomus</taxon>
        <taxon>Phlebotomus</taxon>
    </lineage>
</organism>
<evidence type="ECO:0000313" key="1">
    <source>
        <dbReference type="EnsemblMetazoa" id="PPAI011040-PA"/>
    </source>
</evidence>
<name>A0A1B0DR57_PHLPP</name>
<evidence type="ECO:0000313" key="2">
    <source>
        <dbReference type="Proteomes" id="UP000092462"/>
    </source>
</evidence>
<proteinExistence type="predicted"/>
<keyword evidence="2" id="KW-1185">Reference proteome</keyword>
<dbReference type="VEuPathDB" id="VectorBase:PPAI011040"/>